<feature type="domain" description="Metallo-beta-lactamase" evidence="3">
    <location>
        <begin position="72"/>
        <end position="278"/>
    </location>
</feature>
<proteinExistence type="predicted"/>
<name>A0ABY9YZ07_9GAMM</name>
<accession>A0ABY9YZ07</accession>
<evidence type="ECO:0000313" key="5">
    <source>
        <dbReference type="Proteomes" id="UP001301869"/>
    </source>
</evidence>
<evidence type="ECO:0000313" key="4">
    <source>
        <dbReference type="EMBL" id="WNK20057.1"/>
    </source>
</evidence>
<dbReference type="PANTHER" id="PTHR46018:SF2">
    <property type="entry name" value="ZINC PHOSPHODIESTERASE ELAC PROTEIN 1"/>
    <property type="match status" value="1"/>
</dbReference>
<feature type="chain" id="PRO_5047352705" evidence="2">
    <location>
        <begin position="33"/>
        <end position="345"/>
    </location>
</feature>
<dbReference type="RefSeq" id="WP_311883595.1">
    <property type="nucleotide sequence ID" value="NZ_CP119391.1"/>
</dbReference>
<dbReference type="InterPro" id="IPR044094">
    <property type="entry name" value="AtsA-like_MBL-fold"/>
</dbReference>
<protein>
    <submittedName>
        <fullName evidence="4">MBL fold metallo-hydrolase</fullName>
    </submittedName>
</protein>
<reference evidence="4 5" key="1">
    <citation type="submission" date="2023-03" db="EMBL/GenBank/DDBJ databases">
        <title>Halomonas sp. nov., isolated from Korean tranditional fermented seafood 'Jeotgal'.</title>
        <authorList>
            <person name="Kim B."/>
            <person name="Shin N.-R."/>
        </authorList>
    </citation>
    <scope>NUCLEOTIDE SEQUENCE [LARGE SCALE GENOMIC DNA]</scope>
    <source>
        <strain evidence="4 5">SG2L-4</strain>
    </source>
</reference>
<evidence type="ECO:0000256" key="2">
    <source>
        <dbReference type="SAM" id="SignalP"/>
    </source>
</evidence>
<dbReference type="SMART" id="SM00849">
    <property type="entry name" value="Lactamase_B"/>
    <property type="match status" value="1"/>
</dbReference>
<organism evidence="4 5">
    <name type="scientific">Halomonas piscis</name>
    <dbReference type="NCBI Taxonomy" id="3031727"/>
    <lineage>
        <taxon>Bacteria</taxon>
        <taxon>Pseudomonadati</taxon>
        <taxon>Pseudomonadota</taxon>
        <taxon>Gammaproteobacteria</taxon>
        <taxon>Oceanospirillales</taxon>
        <taxon>Halomonadaceae</taxon>
        <taxon>Halomonas</taxon>
    </lineage>
</organism>
<dbReference type="InterPro" id="IPR036866">
    <property type="entry name" value="RibonucZ/Hydroxyglut_hydro"/>
</dbReference>
<dbReference type="Pfam" id="PF12706">
    <property type="entry name" value="Lactamase_B_2"/>
    <property type="match status" value="1"/>
</dbReference>
<dbReference type="InterPro" id="IPR001279">
    <property type="entry name" value="Metallo-B-lactamas"/>
</dbReference>
<evidence type="ECO:0000259" key="3">
    <source>
        <dbReference type="SMART" id="SM00849"/>
    </source>
</evidence>
<dbReference type="Proteomes" id="UP001301869">
    <property type="component" value="Chromosome"/>
</dbReference>
<keyword evidence="5" id="KW-1185">Reference proteome</keyword>
<evidence type="ECO:0000256" key="1">
    <source>
        <dbReference type="ARBA" id="ARBA00022801"/>
    </source>
</evidence>
<keyword evidence="1" id="KW-0378">Hydrolase</keyword>
<dbReference type="SUPFAM" id="SSF56281">
    <property type="entry name" value="Metallo-hydrolase/oxidoreductase"/>
    <property type="match status" value="1"/>
</dbReference>
<dbReference type="Gene3D" id="3.60.15.10">
    <property type="entry name" value="Ribonuclease Z/Hydroxyacylglutathione hydrolase-like"/>
    <property type="match status" value="1"/>
</dbReference>
<feature type="signal peptide" evidence="2">
    <location>
        <begin position="1"/>
        <end position="32"/>
    </location>
</feature>
<sequence>MSYTINRTTRFLFPITGTIMAVVLSMSSAASASKPASTATSEARVAVEDLVSPTQVVTLGTGTPNIIQGRAGTATAVIVNHDEVYLFDAGAGFMETLAEFQDEDKRGIFPVSPSYPTFMYPTFLDKLFLTHLDSDHILGIPELLLRGWVLERNQPVSVWGPEGTQTVVDGVVEAYQPDIQHRLDSLPIGQEAPYTGIVEEFGSEPGVVYQDRYVTVTAFNVNHGTWEAGEAFGYRIEAPDKTIVISGDTRPTPNLIEHAQGADILLHEVMSQTGLEGLPQKWQGYMKEAHTTTGQLADIARQIDPELLVMIHPLFLGASENTLVDEMAQAYDGKFELADDGDVFD</sequence>
<gene>
    <name evidence="4" type="ORF">P1P91_14775</name>
</gene>
<dbReference type="EMBL" id="CP119391">
    <property type="protein sequence ID" value="WNK20057.1"/>
    <property type="molecule type" value="Genomic_DNA"/>
</dbReference>
<dbReference type="PANTHER" id="PTHR46018">
    <property type="entry name" value="ZINC PHOSPHODIESTERASE ELAC PROTEIN 1"/>
    <property type="match status" value="1"/>
</dbReference>
<dbReference type="CDD" id="cd07719">
    <property type="entry name" value="arylsulfatase_AtsA-like_MBL-fold"/>
    <property type="match status" value="1"/>
</dbReference>
<keyword evidence="2" id="KW-0732">Signal</keyword>